<dbReference type="Proteomes" id="UP000220922">
    <property type="component" value="Unassembled WGS sequence"/>
</dbReference>
<dbReference type="InterPro" id="IPR028366">
    <property type="entry name" value="PhoU"/>
</dbReference>
<evidence type="ECO:0000256" key="4">
    <source>
        <dbReference type="ARBA" id="ARBA00022448"/>
    </source>
</evidence>
<evidence type="ECO:0000259" key="8">
    <source>
        <dbReference type="Pfam" id="PF01895"/>
    </source>
</evidence>
<comment type="subcellular location">
    <subcellularLocation>
        <location evidence="1 7">Cytoplasm</location>
    </subcellularLocation>
</comment>
<dbReference type="EMBL" id="LYXE01000157">
    <property type="protein sequence ID" value="PDV97189.1"/>
    <property type="molecule type" value="Genomic_DNA"/>
</dbReference>
<keyword evidence="4 7" id="KW-0813">Transport</keyword>
<dbReference type="NCBIfam" id="TIGR02135">
    <property type="entry name" value="phoU_full"/>
    <property type="match status" value="1"/>
</dbReference>
<dbReference type="InterPro" id="IPR026022">
    <property type="entry name" value="PhoU_dom"/>
</dbReference>
<dbReference type="PANTHER" id="PTHR42930">
    <property type="entry name" value="PHOSPHATE-SPECIFIC TRANSPORT SYSTEM ACCESSORY PROTEIN PHOU"/>
    <property type="match status" value="1"/>
</dbReference>
<evidence type="ECO:0000256" key="5">
    <source>
        <dbReference type="ARBA" id="ARBA00022490"/>
    </source>
</evidence>
<dbReference type="GO" id="GO:0045936">
    <property type="term" value="P:negative regulation of phosphate metabolic process"/>
    <property type="evidence" value="ECO:0007669"/>
    <property type="project" value="InterPro"/>
</dbReference>
<evidence type="ECO:0000256" key="1">
    <source>
        <dbReference type="ARBA" id="ARBA00004496"/>
    </source>
</evidence>
<feature type="domain" description="PhoU" evidence="8">
    <location>
        <begin position="123"/>
        <end position="207"/>
    </location>
</feature>
<keyword evidence="5 7" id="KW-0963">Cytoplasm</keyword>
<comment type="subunit">
    <text evidence="3 7">Homodimer.</text>
</comment>
<reference evidence="9 10" key="1">
    <citation type="submission" date="2016-05" db="EMBL/GenBank/DDBJ databases">
        <authorList>
            <person name="Lavstsen T."/>
            <person name="Jespersen J.S."/>
        </authorList>
    </citation>
    <scope>NUCLEOTIDE SEQUENCE [LARGE SCALE GENOMIC DNA]</scope>
    <source>
        <strain evidence="9 10">B7-9</strain>
    </source>
</reference>
<evidence type="ECO:0000313" key="9">
    <source>
        <dbReference type="EMBL" id="PDV97189.1"/>
    </source>
</evidence>
<dbReference type="OrthoDB" id="9814256at2"/>
<comment type="function">
    <text evidence="7">Plays a role in the regulation of phosphate uptake.</text>
</comment>
<dbReference type="Pfam" id="PF01895">
    <property type="entry name" value="PhoU"/>
    <property type="match status" value="2"/>
</dbReference>
<evidence type="ECO:0000256" key="2">
    <source>
        <dbReference type="ARBA" id="ARBA00008107"/>
    </source>
</evidence>
<dbReference type="SUPFAM" id="SSF109755">
    <property type="entry name" value="PhoU-like"/>
    <property type="match status" value="1"/>
</dbReference>
<comment type="similarity">
    <text evidence="2 7">Belongs to the PhoU family.</text>
</comment>
<accession>A0A2H3KHE1</accession>
<dbReference type="AlphaFoldDB" id="A0A2H3KHE1"/>
<evidence type="ECO:0000256" key="3">
    <source>
        <dbReference type="ARBA" id="ARBA00011738"/>
    </source>
</evidence>
<keyword evidence="6 7" id="KW-0592">Phosphate transport</keyword>
<dbReference type="FunFam" id="1.20.58.220:FF:000004">
    <property type="entry name" value="Phosphate-specific transport system accessory protein PhoU"/>
    <property type="match status" value="1"/>
</dbReference>
<sequence length="219" mass="24260">MIRERYAHQIAGLREDLLRMGSMVEQALLRAIYALETWDVAIAAQIIHDDASIDDAWRSLEERTIHLLATQQPVVASDLRLCAVVTAIAGELERIGDYANSIAKRVRQATRRPALMTPPPQTQEMGRLALQMVNTSLQAFLLQDVDLAHGLAASDERVDELEDLLRAEVIAIAKGDPVLFEAAVDMLDIIHALERSADRATNIGERVIYLATNSVETLN</sequence>
<evidence type="ECO:0000313" key="10">
    <source>
        <dbReference type="Proteomes" id="UP000220922"/>
    </source>
</evidence>
<dbReference type="PIRSF" id="PIRSF003107">
    <property type="entry name" value="PhoU"/>
    <property type="match status" value="1"/>
</dbReference>
<gene>
    <name evidence="9" type="ORF">A9Q02_04575</name>
</gene>
<dbReference type="InterPro" id="IPR038078">
    <property type="entry name" value="PhoU-like_sf"/>
</dbReference>
<dbReference type="GO" id="GO:0030643">
    <property type="term" value="P:intracellular phosphate ion homeostasis"/>
    <property type="evidence" value="ECO:0007669"/>
    <property type="project" value="InterPro"/>
</dbReference>
<keyword evidence="10" id="KW-1185">Reference proteome</keyword>
<feature type="domain" description="PhoU" evidence="8">
    <location>
        <begin position="17"/>
        <end position="106"/>
    </location>
</feature>
<protein>
    <recommendedName>
        <fullName evidence="7">Phosphate-specific transport system accessory protein PhoU</fullName>
    </recommendedName>
</protein>
<evidence type="ECO:0000256" key="7">
    <source>
        <dbReference type="PIRNR" id="PIRNR003107"/>
    </source>
</evidence>
<dbReference type="GO" id="GO:0006817">
    <property type="term" value="P:phosphate ion transport"/>
    <property type="evidence" value="ECO:0007669"/>
    <property type="project" value="UniProtKB-KW"/>
</dbReference>
<dbReference type="RefSeq" id="WP_097654612.1">
    <property type="nucleotide sequence ID" value="NZ_LYXE01000157.1"/>
</dbReference>
<dbReference type="GO" id="GO:0005737">
    <property type="term" value="C:cytoplasm"/>
    <property type="evidence" value="ECO:0007669"/>
    <property type="project" value="UniProtKB-SubCell"/>
</dbReference>
<dbReference type="Gene3D" id="1.20.58.220">
    <property type="entry name" value="Phosphate transport system protein phou homolog 2, domain 2"/>
    <property type="match status" value="1"/>
</dbReference>
<comment type="caution">
    <text evidence="9">The sequence shown here is derived from an EMBL/GenBank/DDBJ whole genome shotgun (WGS) entry which is preliminary data.</text>
</comment>
<proteinExistence type="inferred from homology"/>
<evidence type="ECO:0000256" key="6">
    <source>
        <dbReference type="ARBA" id="ARBA00022592"/>
    </source>
</evidence>
<organism evidence="9 10">
    <name type="scientific">Candidatus Chloroploca asiatica</name>
    <dbReference type="NCBI Taxonomy" id="1506545"/>
    <lineage>
        <taxon>Bacteria</taxon>
        <taxon>Bacillati</taxon>
        <taxon>Chloroflexota</taxon>
        <taxon>Chloroflexia</taxon>
        <taxon>Chloroflexales</taxon>
        <taxon>Chloroflexineae</taxon>
        <taxon>Oscillochloridaceae</taxon>
        <taxon>Candidatus Chloroploca</taxon>
    </lineage>
</organism>
<name>A0A2H3KHE1_9CHLR</name>
<dbReference type="PANTHER" id="PTHR42930:SF3">
    <property type="entry name" value="PHOSPHATE-SPECIFIC TRANSPORT SYSTEM ACCESSORY PROTEIN PHOU"/>
    <property type="match status" value="1"/>
</dbReference>